<dbReference type="EMBL" id="GGEC01003919">
    <property type="protein sequence ID" value="MBW84402.1"/>
    <property type="molecule type" value="Transcribed_RNA"/>
</dbReference>
<organism evidence="1">
    <name type="scientific">Rhizophora mucronata</name>
    <name type="common">Asiatic mangrove</name>
    <dbReference type="NCBI Taxonomy" id="61149"/>
    <lineage>
        <taxon>Eukaryota</taxon>
        <taxon>Viridiplantae</taxon>
        <taxon>Streptophyta</taxon>
        <taxon>Embryophyta</taxon>
        <taxon>Tracheophyta</taxon>
        <taxon>Spermatophyta</taxon>
        <taxon>Magnoliopsida</taxon>
        <taxon>eudicotyledons</taxon>
        <taxon>Gunneridae</taxon>
        <taxon>Pentapetalae</taxon>
        <taxon>rosids</taxon>
        <taxon>fabids</taxon>
        <taxon>Malpighiales</taxon>
        <taxon>Rhizophoraceae</taxon>
        <taxon>Rhizophora</taxon>
    </lineage>
</organism>
<dbReference type="AlphaFoldDB" id="A0A2P2IT42"/>
<evidence type="ECO:0000313" key="1">
    <source>
        <dbReference type="EMBL" id="MBW84402.1"/>
    </source>
</evidence>
<name>A0A2P2IT42_RHIMU</name>
<sequence>MSMMKYNIRCYNHKLFKTKASICCIKANSLASCYMQQKSKRIMGKKLYVHGQW</sequence>
<protein>
    <submittedName>
        <fullName evidence="1">Uncharacterized protein</fullName>
    </submittedName>
</protein>
<proteinExistence type="predicted"/>
<accession>A0A2P2IT42</accession>
<reference evidence="1" key="1">
    <citation type="submission" date="2018-02" db="EMBL/GenBank/DDBJ databases">
        <title>Rhizophora mucronata_Transcriptome.</title>
        <authorList>
            <person name="Meera S.P."/>
            <person name="Sreeshan A."/>
            <person name="Augustine A."/>
        </authorList>
    </citation>
    <scope>NUCLEOTIDE SEQUENCE</scope>
    <source>
        <tissue evidence="1">Leaf</tissue>
    </source>
</reference>